<accession>A0A7Z7J1R7</accession>
<sequence length="128" mass="14938">MVRRLRARRRPIHPCWCLRLFIHRAKHAGQNAFRLPLRNSRPAYLQRDQPHDQLHGQPDKLLAQGQAQTLSDMRTSVRGNRLIPPAVTACRCLRCSGHSRRRRGRHPSAAARIICRWRRYPANTLVQT</sequence>
<reference evidence="1 2" key="1">
    <citation type="submission" date="2017-10" db="EMBL/GenBank/DDBJ databases">
        <authorList>
            <person name="Regsiter A."/>
            <person name="William W."/>
        </authorList>
    </citation>
    <scope>NUCLEOTIDE SEQUENCE [LARGE SCALE GENOMIC DNA]</scope>
    <source>
        <strain evidence="1 2">CFBP6991</strain>
    </source>
</reference>
<protein>
    <submittedName>
        <fullName evidence="1">Uncharacterized protein</fullName>
    </submittedName>
</protein>
<dbReference type="Proteomes" id="UP000234345">
    <property type="component" value="Unassembled WGS sequence"/>
</dbReference>
<name>A0A7Z7J1R7_XANCH</name>
<gene>
    <name evidence="1" type="ORF">XFF6991_480030</name>
</gene>
<dbReference type="AlphaFoldDB" id="A0A7Z7J1R7"/>
<evidence type="ECO:0000313" key="2">
    <source>
        <dbReference type="Proteomes" id="UP000234345"/>
    </source>
</evidence>
<proteinExistence type="predicted"/>
<organism evidence="1 2">
    <name type="scientific">Xanthomonas campestris pv. phaseoli</name>
    <dbReference type="NCBI Taxonomy" id="317013"/>
    <lineage>
        <taxon>Bacteria</taxon>
        <taxon>Pseudomonadati</taxon>
        <taxon>Pseudomonadota</taxon>
        <taxon>Gammaproteobacteria</taxon>
        <taxon>Lysobacterales</taxon>
        <taxon>Lysobacteraceae</taxon>
        <taxon>Xanthomonas</taxon>
    </lineage>
</organism>
<comment type="caution">
    <text evidence="1">The sequence shown here is derived from an EMBL/GenBank/DDBJ whole genome shotgun (WGS) entry which is preliminary data.</text>
</comment>
<dbReference type="EMBL" id="OCZC01000075">
    <property type="protein sequence ID" value="SOO25705.1"/>
    <property type="molecule type" value="Genomic_DNA"/>
</dbReference>
<evidence type="ECO:0000313" key="1">
    <source>
        <dbReference type="EMBL" id="SOO25705.1"/>
    </source>
</evidence>